<reference evidence="4 5" key="1">
    <citation type="submission" date="2022-04" db="EMBL/GenBank/DDBJ databases">
        <title>Spirosoma sp. strain RP8 genome sequencing and assembly.</title>
        <authorList>
            <person name="Jung Y."/>
        </authorList>
    </citation>
    <scope>NUCLEOTIDE SEQUENCE [LARGE SCALE GENOMIC DNA]</scope>
    <source>
        <strain evidence="4 5">RP8</strain>
    </source>
</reference>
<evidence type="ECO:0000256" key="1">
    <source>
        <dbReference type="ARBA" id="ARBA00022553"/>
    </source>
</evidence>
<dbReference type="SUPFAM" id="SSF52172">
    <property type="entry name" value="CheY-like"/>
    <property type="match status" value="1"/>
</dbReference>
<proteinExistence type="predicted"/>
<evidence type="ECO:0000259" key="3">
    <source>
        <dbReference type="PROSITE" id="PS50110"/>
    </source>
</evidence>
<feature type="domain" description="Response regulatory" evidence="3">
    <location>
        <begin position="36"/>
        <end position="150"/>
    </location>
</feature>
<protein>
    <submittedName>
        <fullName evidence="4">Response regulator</fullName>
    </submittedName>
</protein>
<keyword evidence="5" id="KW-1185">Reference proteome</keyword>
<dbReference type="InterPro" id="IPR050595">
    <property type="entry name" value="Bact_response_regulator"/>
</dbReference>
<sequence>MSKAIPFINWSKAMMGVSTRPNFRPTIMNPVTSTKRVLIVDDEADICLLLSGLLRKLGYIPTCAHFIEDGRQCLNSQQFDAIFLDLNLPDGLGFDLLPYIKQDQSEAKIIMISAFDGQAERRRATEQGADYFVGKPFTRRSVEQALQTIQV</sequence>
<dbReference type="PROSITE" id="PS50110">
    <property type="entry name" value="RESPONSE_REGULATORY"/>
    <property type="match status" value="1"/>
</dbReference>
<dbReference type="CDD" id="cd00156">
    <property type="entry name" value="REC"/>
    <property type="match status" value="1"/>
</dbReference>
<dbReference type="RefSeq" id="WP_232561385.1">
    <property type="nucleotide sequence ID" value="NZ_JALPRF010000002.1"/>
</dbReference>
<evidence type="ECO:0000313" key="5">
    <source>
        <dbReference type="Proteomes" id="UP001202180"/>
    </source>
</evidence>
<dbReference type="SMART" id="SM00448">
    <property type="entry name" value="REC"/>
    <property type="match status" value="1"/>
</dbReference>
<dbReference type="Pfam" id="PF00072">
    <property type="entry name" value="Response_reg"/>
    <property type="match status" value="1"/>
</dbReference>
<dbReference type="Gene3D" id="3.40.50.2300">
    <property type="match status" value="1"/>
</dbReference>
<dbReference type="EMBL" id="JALPRF010000002">
    <property type="protein sequence ID" value="MCK8492760.1"/>
    <property type="molecule type" value="Genomic_DNA"/>
</dbReference>
<dbReference type="InterPro" id="IPR001789">
    <property type="entry name" value="Sig_transdc_resp-reg_receiver"/>
</dbReference>
<keyword evidence="1 2" id="KW-0597">Phosphoprotein</keyword>
<accession>A0ABT0HLC6</accession>
<evidence type="ECO:0000256" key="2">
    <source>
        <dbReference type="PROSITE-ProRule" id="PRU00169"/>
    </source>
</evidence>
<name>A0ABT0HLC6_9BACT</name>
<dbReference type="PANTHER" id="PTHR44591">
    <property type="entry name" value="STRESS RESPONSE REGULATOR PROTEIN 1"/>
    <property type="match status" value="1"/>
</dbReference>
<organism evidence="4 5">
    <name type="scientific">Spirosoma liriopis</name>
    <dbReference type="NCBI Taxonomy" id="2937440"/>
    <lineage>
        <taxon>Bacteria</taxon>
        <taxon>Pseudomonadati</taxon>
        <taxon>Bacteroidota</taxon>
        <taxon>Cytophagia</taxon>
        <taxon>Cytophagales</taxon>
        <taxon>Cytophagaceae</taxon>
        <taxon>Spirosoma</taxon>
    </lineage>
</organism>
<comment type="caution">
    <text evidence="4">The sequence shown here is derived from an EMBL/GenBank/DDBJ whole genome shotgun (WGS) entry which is preliminary data.</text>
</comment>
<dbReference type="Proteomes" id="UP001202180">
    <property type="component" value="Unassembled WGS sequence"/>
</dbReference>
<gene>
    <name evidence="4" type="ORF">M0L20_12905</name>
</gene>
<evidence type="ECO:0000313" key="4">
    <source>
        <dbReference type="EMBL" id="MCK8492760.1"/>
    </source>
</evidence>
<dbReference type="InterPro" id="IPR011006">
    <property type="entry name" value="CheY-like_superfamily"/>
</dbReference>
<feature type="modified residue" description="4-aspartylphosphate" evidence="2">
    <location>
        <position position="85"/>
    </location>
</feature>
<dbReference type="PANTHER" id="PTHR44591:SF3">
    <property type="entry name" value="RESPONSE REGULATORY DOMAIN-CONTAINING PROTEIN"/>
    <property type="match status" value="1"/>
</dbReference>